<evidence type="ECO:0000256" key="1">
    <source>
        <dbReference type="SAM" id="SignalP"/>
    </source>
</evidence>
<protein>
    <submittedName>
        <fullName evidence="2">Uncharacterized protein</fullName>
    </submittedName>
</protein>
<organism evidence="2">
    <name type="scientific">Arundo donax</name>
    <name type="common">Giant reed</name>
    <name type="synonym">Donax arundinaceus</name>
    <dbReference type="NCBI Taxonomy" id="35708"/>
    <lineage>
        <taxon>Eukaryota</taxon>
        <taxon>Viridiplantae</taxon>
        <taxon>Streptophyta</taxon>
        <taxon>Embryophyta</taxon>
        <taxon>Tracheophyta</taxon>
        <taxon>Spermatophyta</taxon>
        <taxon>Magnoliopsida</taxon>
        <taxon>Liliopsida</taxon>
        <taxon>Poales</taxon>
        <taxon>Poaceae</taxon>
        <taxon>PACMAD clade</taxon>
        <taxon>Arundinoideae</taxon>
        <taxon>Arundineae</taxon>
        <taxon>Arundo</taxon>
    </lineage>
</organism>
<dbReference type="AlphaFoldDB" id="A0A0A9AXP3"/>
<accession>A0A0A9AXP3</accession>
<feature type="chain" id="PRO_5002060347" evidence="1">
    <location>
        <begin position="18"/>
        <end position="46"/>
    </location>
</feature>
<keyword evidence="1" id="KW-0732">Signal</keyword>
<reference evidence="2" key="1">
    <citation type="submission" date="2014-09" db="EMBL/GenBank/DDBJ databases">
        <authorList>
            <person name="Magalhaes I.L.F."/>
            <person name="Oliveira U."/>
            <person name="Santos F.R."/>
            <person name="Vidigal T.H.D.A."/>
            <person name="Brescovit A.D."/>
            <person name="Santos A.J."/>
        </authorList>
    </citation>
    <scope>NUCLEOTIDE SEQUENCE</scope>
    <source>
        <tissue evidence="2">Shoot tissue taken approximately 20 cm above the soil surface</tissue>
    </source>
</reference>
<sequence>MLCCLSFLSFCCSSVYSANLYLCSVQRWASRREREREREREVWCEI</sequence>
<reference evidence="2" key="2">
    <citation type="journal article" date="2015" name="Data Brief">
        <title>Shoot transcriptome of the giant reed, Arundo donax.</title>
        <authorList>
            <person name="Barrero R.A."/>
            <person name="Guerrero F.D."/>
            <person name="Moolhuijzen P."/>
            <person name="Goolsby J.A."/>
            <person name="Tidwell J."/>
            <person name="Bellgard S.E."/>
            <person name="Bellgard M.I."/>
        </authorList>
    </citation>
    <scope>NUCLEOTIDE SEQUENCE</scope>
    <source>
        <tissue evidence="2">Shoot tissue taken approximately 20 cm above the soil surface</tissue>
    </source>
</reference>
<proteinExistence type="predicted"/>
<evidence type="ECO:0000313" key="2">
    <source>
        <dbReference type="EMBL" id="JAD53670.1"/>
    </source>
</evidence>
<feature type="signal peptide" evidence="1">
    <location>
        <begin position="1"/>
        <end position="17"/>
    </location>
</feature>
<name>A0A0A9AXP3_ARUDO</name>
<dbReference type="EMBL" id="GBRH01244225">
    <property type="protein sequence ID" value="JAD53670.1"/>
    <property type="molecule type" value="Transcribed_RNA"/>
</dbReference>